<gene>
    <name evidence="14" type="primary">LOC108696966</name>
</gene>
<evidence type="ECO:0000256" key="12">
    <source>
        <dbReference type="RuleBase" id="RU004424"/>
    </source>
</evidence>
<dbReference type="GeneID" id="108696966"/>
<evidence type="ECO:0000256" key="6">
    <source>
        <dbReference type="ARBA" id="ARBA00022989"/>
    </source>
</evidence>
<proteinExistence type="inferred from homology"/>
<protein>
    <recommendedName>
        <fullName evidence="12">Taste receptor type 2</fullName>
    </recommendedName>
</protein>
<keyword evidence="5 12" id="KW-0812">Transmembrane</keyword>
<evidence type="ECO:0000256" key="10">
    <source>
        <dbReference type="ARBA" id="ARBA00023224"/>
    </source>
</evidence>
<evidence type="ECO:0000256" key="4">
    <source>
        <dbReference type="ARBA" id="ARBA00022606"/>
    </source>
</evidence>
<dbReference type="OMA" id="EMVIMAF"/>
<reference evidence="14" key="1">
    <citation type="submission" date="2025-08" db="UniProtKB">
        <authorList>
            <consortium name="RefSeq"/>
        </authorList>
    </citation>
    <scope>IDENTIFICATION</scope>
    <source>
        <strain evidence="14">J_2021</strain>
        <tissue evidence="14">Erythrocytes</tissue>
    </source>
</reference>
<dbReference type="GO" id="GO:0016020">
    <property type="term" value="C:membrane"/>
    <property type="evidence" value="ECO:0000318"/>
    <property type="project" value="GO_Central"/>
</dbReference>
<keyword evidence="9 12" id="KW-0675">Receptor</keyword>
<dbReference type="STRING" id="8355.A0A1L8FIW7"/>
<accession>A0A1L8FIW7</accession>
<name>A0A1L8FIW7_XENLA</name>
<dbReference type="GO" id="GO:0004930">
    <property type="term" value="F:G protein-coupled receptor activity"/>
    <property type="evidence" value="ECO:0007669"/>
    <property type="project" value="UniProtKB-KW"/>
</dbReference>
<evidence type="ECO:0000256" key="1">
    <source>
        <dbReference type="ARBA" id="ARBA00004141"/>
    </source>
</evidence>
<dbReference type="KEGG" id="xla:108696966"/>
<dbReference type="SUPFAM" id="SSF81321">
    <property type="entry name" value="Family A G protein-coupled receptor-like"/>
    <property type="match status" value="1"/>
</dbReference>
<evidence type="ECO:0000256" key="7">
    <source>
        <dbReference type="ARBA" id="ARBA00023040"/>
    </source>
</evidence>
<keyword evidence="4 12" id="KW-0716">Sensory transduction</keyword>
<dbReference type="RefSeq" id="XP_018082156.1">
    <property type="nucleotide sequence ID" value="XM_018226667.2"/>
</dbReference>
<evidence type="ECO:0000313" key="13">
    <source>
        <dbReference type="Proteomes" id="UP000186698"/>
    </source>
</evidence>
<keyword evidence="10 12" id="KW-0807">Transducer</keyword>
<dbReference type="InterPro" id="IPR007960">
    <property type="entry name" value="TAS2R"/>
</dbReference>
<keyword evidence="13" id="KW-1185">Reference proteome</keyword>
<evidence type="ECO:0000256" key="3">
    <source>
        <dbReference type="ARBA" id="ARBA00022480"/>
    </source>
</evidence>
<evidence type="ECO:0000256" key="5">
    <source>
        <dbReference type="ARBA" id="ARBA00022692"/>
    </source>
</evidence>
<dbReference type="PANTHER" id="PTHR11394">
    <property type="entry name" value="TASTE RECEPTOR TYPE 2"/>
    <property type="match status" value="1"/>
</dbReference>
<dbReference type="GO" id="GO:0033038">
    <property type="term" value="F:bitter taste receptor activity"/>
    <property type="evidence" value="ECO:0000318"/>
    <property type="project" value="GO_Central"/>
</dbReference>
<keyword evidence="3 12" id="KW-0919">Taste</keyword>
<keyword evidence="7 12" id="KW-0297">G-protein coupled receptor</keyword>
<evidence type="ECO:0000256" key="8">
    <source>
        <dbReference type="ARBA" id="ARBA00023136"/>
    </source>
</evidence>
<dbReference type="PANTHER" id="PTHR11394:SF150">
    <property type="entry name" value="TASTE RECEPTOR TYPE 2"/>
    <property type="match status" value="1"/>
</dbReference>
<dbReference type="OrthoDB" id="8876749at2759"/>
<dbReference type="AlphaFoldDB" id="A0A1L8FIW7"/>
<evidence type="ECO:0000256" key="11">
    <source>
        <dbReference type="RuleBase" id="RU004423"/>
    </source>
</evidence>
<keyword evidence="6" id="KW-1133">Transmembrane helix</keyword>
<evidence type="ECO:0000256" key="9">
    <source>
        <dbReference type="ARBA" id="ARBA00023170"/>
    </source>
</evidence>
<comment type="similarity">
    <text evidence="2 11">Belongs to the G-protein coupled receptor T2R family.</text>
</comment>
<dbReference type="Proteomes" id="UP000186698">
    <property type="component" value="Chromosome 7L"/>
</dbReference>
<dbReference type="GO" id="GO:0001580">
    <property type="term" value="P:detection of chemical stimulus involved in sensory perception of bitter taste"/>
    <property type="evidence" value="ECO:0000318"/>
    <property type="project" value="GO_Central"/>
</dbReference>
<comment type="subcellular location">
    <subcellularLocation>
        <location evidence="1 12">Membrane</location>
        <topology evidence="1 12">Multi-pass membrane protein</topology>
    </subcellularLocation>
</comment>
<evidence type="ECO:0000313" key="14">
    <source>
        <dbReference type="RefSeq" id="XP_018082156.1"/>
    </source>
</evidence>
<sequence>MWSAMQIAIMTLDCIALMVGGLGDMAVLGLCVLEWSRKVVFCPYRVISFSVSISNLIAICLQLASDDNMFDDSVLLEYVDLLSVTLLCSNLWFSTLLYVYYSIKIGVRRSTFYTWLNVKFPTILPYLLFSFLTISFVTAFIFLIEPLDNLPDNSSSALLTSIFEEHEEAYLKKLFMKSALTQSLMALTSFLISFILVTQILLSLYRHVQLVQSNNEGVGNFSLEAHFKAAKTLTVLLMFNVTFFVSMIISFVSSKETLSFALSCIFISISLSIQPYILILGNTNMKKQAKEMFHCVVMDVAN</sequence>
<keyword evidence="8 12" id="KW-0472">Membrane</keyword>
<dbReference type="Pfam" id="PF05296">
    <property type="entry name" value="TAS2R"/>
    <property type="match status" value="1"/>
</dbReference>
<evidence type="ECO:0000256" key="2">
    <source>
        <dbReference type="ARBA" id="ARBA00007376"/>
    </source>
</evidence>
<dbReference type="PaxDb" id="8355-A0A1L8FIW7"/>
<organism evidence="13 14">
    <name type="scientific">Xenopus laevis</name>
    <name type="common">African clawed frog</name>
    <dbReference type="NCBI Taxonomy" id="8355"/>
    <lineage>
        <taxon>Eukaryota</taxon>
        <taxon>Metazoa</taxon>
        <taxon>Chordata</taxon>
        <taxon>Craniata</taxon>
        <taxon>Vertebrata</taxon>
        <taxon>Euteleostomi</taxon>
        <taxon>Amphibia</taxon>
        <taxon>Batrachia</taxon>
        <taxon>Anura</taxon>
        <taxon>Pipoidea</taxon>
        <taxon>Pipidae</taxon>
        <taxon>Xenopodinae</taxon>
        <taxon>Xenopus</taxon>
        <taxon>Xenopus</taxon>
    </lineage>
</organism>